<name>A0A0R1NYR4_9LACO</name>
<feature type="transmembrane region" description="Helical" evidence="1">
    <location>
        <begin position="152"/>
        <end position="174"/>
    </location>
</feature>
<dbReference type="Pfam" id="PF01569">
    <property type="entry name" value="PAP2"/>
    <property type="match status" value="1"/>
</dbReference>
<dbReference type="PANTHER" id="PTHR14969:SF13">
    <property type="entry name" value="AT30094P"/>
    <property type="match status" value="1"/>
</dbReference>
<sequence length="210" mass="23786">MQKKNITAICIGLPVFLILAISIMIHASWINGFDNFFEQIVHTIPNLQGIMKKITFLADTKVDLVWMILIAIILWIKKQRPLSLSIVITLITADAFGWVVKHIIQRARPVQHLAVDDGFSFPSGHTLGMAIIVFWLMMILIPALVRNRTAKIWLNVLLIVWLILVMISRVYLYAHFPSDVCGSVALGAMWVGIIDAIWDKVTPRTSKNNF</sequence>
<dbReference type="Proteomes" id="UP000051311">
    <property type="component" value="Unassembled WGS sequence"/>
</dbReference>
<feature type="transmembrane region" description="Helical" evidence="1">
    <location>
        <begin position="54"/>
        <end position="75"/>
    </location>
</feature>
<dbReference type="OrthoDB" id="9789113at2"/>
<evidence type="ECO:0000313" key="4">
    <source>
        <dbReference type="Proteomes" id="UP000051311"/>
    </source>
</evidence>
<keyword evidence="1" id="KW-0812">Transmembrane</keyword>
<dbReference type="RefSeq" id="WP_025005774.1">
    <property type="nucleotide sequence ID" value="NZ_AZEL01000004.1"/>
</dbReference>
<reference evidence="3 4" key="1">
    <citation type="journal article" date="2015" name="Genome Announc.">
        <title>Expanding the biotechnology potential of lactobacilli through comparative genomics of 213 strains and associated genera.</title>
        <authorList>
            <person name="Sun Z."/>
            <person name="Harris H.M."/>
            <person name="McCann A."/>
            <person name="Guo C."/>
            <person name="Argimon S."/>
            <person name="Zhang W."/>
            <person name="Yang X."/>
            <person name="Jeffery I.B."/>
            <person name="Cooney J.C."/>
            <person name="Kagawa T.F."/>
            <person name="Liu W."/>
            <person name="Song Y."/>
            <person name="Salvetti E."/>
            <person name="Wrobel A."/>
            <person name="Rasinkangas P."/>
            <person name="Parkhill J."/>
            <person name="Rea M.C."/>
            <person name="O'Sullivan O."/>
            <person name="Ritari J."/>
            <person name="Douillard F.P."/>
            <person name="Paul Ross R."/>
            <person name="Yang R."/>
            <person name="Briner A.E."/>
            <person name="Felis G.E."/>
            <person name="de Vos W.M."/>
            <person name="Barrangou R."/>
            <person name="Klaenhammer T.R."/>
            <person name="Caufield P.W."/>
            <person name="Cui Y."/>
            <person name="Zhang H."/>
            <person name="O'Toole P.W."/>
        </authorList>
    </citation>
    <scope>NUCLEOTIDE SEQUENCE [LARGE SCALE GENOMIC DNA]</scope>
    <source>
        <strain evidence="3 4">DSM 10532</strain>
    </source>
</reference>
<feature type="domain" description="Phosphatidic acid phosphatase type 2/haloperoxidase" evidence="2">
    <location>
        <begin position="83"/>
        <end position="195"/>
    </location>
</feature>
<protein>
    <recommendedName>
        <fullName evidence="2">Phosphatidic acid phosphatase type 2/haloperoxidase domain-containing protein</fullName>
    </recommendedName>
</protein>
<gene>
    <name evidence="3" type="ORF">FC37_GL001791</name>
</gene>
<dbReference type="PANTHER" id="PTHR14969">
    <property type="entry name" value="SPHINGOSINE-1-PHOSPHATE PHOSPHOHYDROLASE"/>
    <property type="match status" value="1"/>
</dbReference>
<keyword evidence="1" id="KW-1133">Transmembrane helix</keyword>
<feature type="transmembrane region" description="Helical" evidence="1">
    <location>
        <begin position="124"/>
        <end position="145"/>
    </location>
</feature>
<dbReference type="CDD" id="cd03392">
    <property type="entry name" value="PAP2_like_2"/>
    <property type="match status" value="1"/>
</dbReference>
<dbReference type="SMART" id="SM00014">
    <property type="entry name" value="acidPPc"/>
    <property type="match status" value="1"/>
</dbReference>
<dbReference type="InterPro" id="IPR036938">
    <property type="entry name" value="PAP2/HPO_sf"/>
</dbReference>
<accession>A0A0R1NYR4</accession>
<dbReference type="AlphaFoldDB" id="A0A0R1NYR4"/>
<dbReference type="Gene3D" id="1.20.144.10">
    <property type="entry name" value="Phosphatidic acid phosphatase type 2/haloperoxidase"/>
    <property type="match status" value="1"/>
</dbReference>
<dbReference type="eggNOG" id="COG0671">
    <property type="taxonomic scope" value="Bacteria"/>
</dbReference>
<dbReference type="STRING" id="1423748.FC37_GL001791"/>
<dbReference type="EMBL" id="AZEL01000004">
    <property type="protein sequence ID" value="KRL25142.1"/>
    <property type="molecule type" value="Genomic_DNA"/>
</dbReference>
<dbReference type="InterPro" id="IPR000326">
    <property type="entry name" value="PAP2/HPO"/>
</dbReference>
<keyword evidence="1" id="KW-0472">Membrane</keyword>
<evidence type="ECO:0000259" key="2">
    <source>
        <dbReference type="SMART" id="SM00014"/>
    </source>
</evidence>
<dbReference type="SUPFAM" id="SSF48317">
    <property type="entry name" value="Acid phosphatase/Vanadium-dependent haloperoxidase"/>
    <property type="match status" value="1"/>
</dbReference>
<comment type="caution">
    <text evidence="3">The sequence shown here is derived from an EMBL/GenBank/DDBJ whole genome shotgun (WGS) entry which is preliminary data.</text>
</comment>
<dbReference type="PATRIC" id="fig|1423748.3.peg.1861"/>
<proteinExistence type="predicted"/>
<feature type="transmembrane region" description="Helical" evidence="1">
    <location>
        <begin position="82"/>
        <end position="104"/>
    </location>
</feature>
<feature type="transmembrane region" description="Helical" evidence="1">
    <location>
        <begin position="7"/>
        <end position="29"/>
    </location>
</feature>
<dbReference type="GeneID" id="78202738"/>
<evidence type="ECO:0000256" key="1">
    <source>
        <dbReference type="SAM" id="Phobius"/>
    </source>
</evidence>
<evidence type="ECO:0000313" key="3">
    <source>
        <dbReference type="EMBL" id="KRL25142.1"/>
    </source>
</evidence>
<organism evidence="3 4">
    <name type="scientific">Lactobacillus gallinarum DSM 10532 = JCM 2011</name>
    <dbReference type="NCBI Taxonomy" id="1423748"/>
    <lineage>
        <taxon>Bacteria</taxon>
        <taxon>Bacillati</taxon>
        <taxon>Bacillota</taxon>
        <taxon>Bacilli</taxon>
        <taxon>Lactobacillales</taxon>
        <taxon>Lactobacillaceae</taxon>
        <taxon>Lactobacillus</taxon>
    </lineage>
</organism>